<dbReference type="Gene3D" id="3.40.250.10">
    <property type="entry name" value="Rhodanese-like domain"/>
    <property type="match status" value="1"/>
</dbReference>
<dbReference type="PANTHER" id="PTHR43084">
    <property type="entry name" value="PERSULFIDE DIOXYGENASE ETHE1"/>
    <property type="match status" value="1"/>
</dbReference>
<organism evidence="3 4">
    <name type="scientific">Priestia iocasae</name>
    <dbReference type="NCBI Taxonomy" id="2291674"/>
    <lineage>
        <taxon>Bacteria</taxon>
        <taxon>Bacillati</taxon>
        <taxon>Bacillota</taxon>
        <taxon>Bacilli</taxon>
        <taxon>Bacillales</taxon>
        <taxon>Bacillaceae</taxon>
        <taxon>Priestia</taxon>
    </lineage>
</organism>
<evidence type="ECO:0000256" key="1">
    <source>
        <dbReference type="SAM" id="MobiDB-lite"/>
    </source>
</evidence>
<dbReference type="InterPro" id="IPR001763">
    <property type="entry name" value="Rhodanese-like_dom"/>
</dbReference>
<keyword evidence="4" id="KW-1185">Reference proteome</keyword>
<dbReference type="InterPro" id="IPR001279">
    <property type="entry name" value="Metallo-B-lactamas"/>
</dbReference>
<feature type="domain" description="Rhodanese" evidence="2">
    <location>
        <begin position="18"/>
        <end position="114"/>
    </location>
</feature>
<dbReference type="PROSITE" id="PS50206">
    <property type="entry name" value="RHODANESE_3"/>
    <property type="match status" value="1"/>
</dbReference>
<dbReference type="InterPro" id="IPR051682">
    <property type="entry name" value="Mito_Persulfide_Diox"/>
</dbReference>
<evidence type="ECO:0000313" key="4">
    <source>
        <dbReference type="Proteomes" id="UP000809829"/>
    </source>
</evidence>
<comment type="caution">
    <text evidence="3">The sequence shown here is derived from an EMBL/GenBank/DDBJ whole genome shotgun (WGS) entry which is preliminary data.</text>
</comment>
<feature type="region of interest" description="Disordered" evidence="1">
    <location>
        <begin position="353"/>
        <end position="374"/>
    </location>
</feature>
<dbReference type="SUPFAM" id="SSF52821">
    <property type="entry name" value="Rhodanese/Cell cycle control phosphatase"/>
    <property type="match status" value="1"/>
</dbReference>
<protein>
    <submittedName>
        <fullName evidence="3">Glyoxylase-like metal-dependent hydrolase (Beta-lactamase superfamily II)</fullName>
    </submittedName>
</protein>
<evidence type="ECO:0000313" key="3">
    <source>
        <dbReference type="EMBL" id="MBM7702827.1"/>
    </source>
</evidence>
<dbReference type="EMBL" id="JAFBFC010000003">
    <property type="protein sequence ID" value="MBM7702827.1"/>
    <property type="molecule type" value="Genomic_DNA"/>
</dbReference>
<dbReference type="Proteomes" id="UP000809829">
    <property type="component" value="Unassembled WGS sequence"/>
</dbReference>
<feature type="compositionally biased region" description="Basic and acidic residues" evidence="1">
    <location>
        <begin position="356"/>
        <end position="365"/>
    </location>
</feature>
<dbReference type="RefSeq" id="WP_205186156.1">
    <property type="nucleotide sequence ID" value="NZ_JAFBFC010000003.1"/>
</dbReference>
<accession>A0ABS2QTR6</accession>
<dbReference type="Pfam" id="PF00753">
    <property type="entry name" value="Lactamase_B"/>
    <property type="match status" value="1"/>
</dbReference>
<dbReference type="Gene3D" id="3.60.15.10">
    <property type="entry name" value="Ribonuclease Z/Hydroxyacylglutathione hydrolase-like"/>
    <property type="match status" value="1"/>
</dbReference>
<sequence>MEKINHLSVKELTKKILNHEKLFILDVRPKDAFDDWKVEGKNVHIINTPYRELMEGIDPVVNDLPKDEPVYVICAKGGSSQKVAEQIADAGYDNVYSVEGGMKAWSEHLEPIKIGDVKGGAIYQFVRIGKGCLSYIIESNGEGAIIDTNRMLDQYETFISEHNIKITHVYDTHLHADHISGGRELAEKMGATYYLPPKDADEVVFDYTPLRDGDEFKVGETNIKSVYSPGHTMGSTSFVIDHQYLLTGDILFIDSIGRPDLAGKAEDWVGDLRTTLYKRYKELTDDLLVLPAHFMTSKEMNEDGSVCEKLGMLYHENHGLNISDEGEFRSLVTENLPPQPNAYQDIRQTNMGKISPDNEEKREMEIGPNRCAVR</sequence>
<dbReference type="SMART" id="SM00849">
    <property type="entry name" value="Lactamase_B"/>
    <property type="match status" value="1"/>
</dbReference>
<evidence type="ECO:0000259" key="2">
    <source>
        <dbReference type="PROSITE" id="PS50206"/>
    </source>
</evidence>
<reference evidence="3 4" key="1">
    <citation type="submission" date="2021-01" db="EMBL/GenBank/DDBJ databases">
        <title>Genomic Encyclopedia of Type Strains, Phase IV (KMG-IV): sequencing the most valuable type-strain genomes for metagenomic binning, comparative biology and taxonomic classification.</title>
        <authorList>
            <person name="Goeker M."/>
        </authorList>
    </citation>
    <scope>NUCLEOTIDE SEQUENCE [LARGE SCALE GENOMIC DNA]</scope>
    <source>
        <strain evidence="3 4">DSM 104297</strain>
    </source>
</reference>
<dbReference type="SMART" id="SM00450">
    <property type="entry name" value="RHOD"/>
    <property type="match status" value="1"/>
</dbReference>
<dbReference type="CDD" id="cd07724">
    <property type="entry name" value="POD-like_MBL-fold"/>
    <property type="match status" value="1"/>
</dbReference>
<proteinExistence type="predicted"/>
<gene>
    <name evidence="3" type="ORF">JOC83_001674</name>
</gene>
<dbReference type="InterPro" id="IPR036866">
    <property type="entry name" value="RibonucZ/Hydroxyglut_hydro"/>
</dbReference>
<dbReference type="InterPro" id="IPR036873">
    <property type="entry name" value="Rhodanese-like_dom_sf"/>
</dbReference>
<dbReference type="PANTHER" id="PTHR43084:SF7">
    <property type="entry name" value="BETA-LACTAMASE DOMAIN PROTEIN"/>
    <property type="match status" value="1"/>
</dbReference>
<name>A0ABS2QTR6_9BACI</name>
<dbReference type="Pfam" id="PF00581">
    <property type="entry name" value="Rhodanese"/>
    <property type="match status" value="1"/>
</dbReference>
<dbReference type="SUPFAM" id="SSF56281">
    <property type="entry name" value="Metallo-hydrolase/oxidoreductase"/>
    <property type="match status" value="1"/>
</dbReference>
<dbReference type="InterPro" id="IPR044528">
    <property type="entry name" value="POD-like_MBL-fold"/>
</dbReference>